<dbReference type="PRINTS" id="PR01805">
    <property type="entry name" value="VACJLIPOPROT"/>
</dbReference>
<comment type="caution">
    <text evidence="5">The sequence shown here is derived from an EMBL/GenBank/DDBJ whole genome shotgun (WGS) entry which is preliminary data.</text>
</comment>
<comment type="similarity">
    <text evidence="1">Belongs to the MlaA family.</text>
</comment>
<reference evidence="6" key="1">
    <citation type="journal article" date="2019" name="Int. J. Syst. Evol. Microbiol.">
        <title>The Global Catalogue of Microorganisms (GCM) 10K type strain sequencing project: providing services to taxonomists for standard genome sequencing and annotation.</title>
        <authorList>
            <consortium name="The Broad Institute Genomics Platform"/>
            <consortium name="The Broad Institute Genome Sequencing Center for Infectious Disease"/>
            <person name="Wu L."/>
            <person name="Ma J."/>
        </authorList>
    </citation>
    <scope>NUCLEOTIDE SEQUENCE [LARGE SCALE GENOMIC DNA]</scope>
    <source>
        <strain evidence="6">DT28</strain>
    </source>
</reference>
<feature type="chain" id="PRO_5045337967" evidence="4">
    <location>
        <begin position="25"/>
        <end position="253"/>
    </location>
</feature>
<dbReference type="Pfam" id="PF04333">
    <property type="entry name" value="MlaA"/>
    <property type="match status" value="1"/>
</dbReference>
<feature type="region of interest" description="Disordered" evidence="3">
    <location>
        <begin position="231"/>
        <end position="253"/>
    </location>
</feature>
<dbReference type="PROSITE" id="PS51257">
    <property type="entry name" value="PROKAR_LIPOPROTEIN"/>
    <property type="match status" value="1"/>
</dbReference>
<sequence length="253" mass="27829">MKLSMMRLVLPLLAITLASGCASTGNTEQQAKNSYADPRDPIESFNRGVWDLNYDVLDAYILRPTTVGYMTVVPKPARQGIANLVNNLDEPVNVVNALLQFKPKSAAVGTGRFVINSTLGLLGLFDVATALDLKEQDEDFGQTLAVWGMPQGPYLMIPAMGPSTASDAAGRVVDNLYFPATWLNTPLALTKAGLNILGAREQLMSSEQLLKESVDPYSFVKEAYFQRRDYEVHDGSPPQKEEDESYLDDYLDN</sequence>
<keyword evidence="2 4" id="KW-0732">Signal</keyword>
<name>A0ABV9JRA1_9GAMM</name>
<feature type="compositionally biased region" description="Acidic residues" evidence="3">
    <location>
        <begin position="241"/>
        <end position="253"/>
    </location>
</feature>
<dbReference type="Proteomes" id="UP001595962">
    <property type="component" value="Unassembled WGS sequence"/>
</dbReference>
<organism evidence="5 6">
    <name type="scientific">Rheinheimera marina</name>
    <dbReference type="NCBI Taxonomy" id="1774958"/>
    <lineage>
        <taxon>Bacteria</taxon>
        <taxon>Pseudomonadati</taxon>
        <taxon>Pseudomonadota</taxon>
        <taxon>Gammaproteobacteria</taxon>
        <taxon>Chromatiales</taxon>
        <taxon>Chromatiaceae</taxon>
        <taxon>Rheinheimera</taxon>
    </lineage>
</organism>
<evidence type="ECO:0000256" key="1">
    <source>
        <dbReference type="ARBA" id="ARBA00010634"/>
    </source>
</evidence>
<proteinExistence type="inferred from homology"/>
<keyword evidence="6" id="KW-1185">Reference proteome</keyword>
<dbReference type="PANTHER" id="PTHR30035:SF3">
    <property type="entry name" value="INTERMEMBRANE PHOSPHOLIPID TRANSPORT SYSTEM LIPOPROTEIN MLAA"/>
    <property type="match status" value="1"/>
</dbReference>
<evidence type="ECO:0000256" key="4">
    <source>
        <dbReference type="SAM" id="SignalP"/>
    </source>
</evidence>
<dbReference type="InterPro" id="IPR007428">
    <property type="entry name" value="MlaA"/>
</dbReference>
<protein>
    <submittedName>
        <fullName evidence="5">VacJ family lipoprotein</fullName>
    </submittedName>
</protein>
<feature type="signal peptide" evidence="4">
    <location>
        <begin position="1"/>
        <end position="24"/>
    </location>
</feature>
<dbReference type="RefSeq" id="WP_377336082.1">
    <property type="nucleotide sequence ID" value="NZ_JBHSGB010000017.1"/>
</dbReference>
<evidence type="ECO:0000313" key="5">
    <source>
        <dbReference type="EMBL" id="MFC4656735.1"/>
    </source>
</evidence>
<accession>A0ABV9JRA1</accession>
<gene>
    <name evidence="5" type="ORF">ACFO3I_17075</name>
</gene>
<keyword evidence="5" id="KW-0449">Lipoprotein</keyword>
<evidence type="ECO:0000256" key="2">
    <source>
        <dbReference type="ARBA" id="ARBA00022729"/>
    </source>
</evidence>
<evidence type="ECO:0000313" key="6">
    <source>
        <dbReference type="Proteomes" id="UP001595962"/>
    </source>
</evidence>
<dbReference type="EMBL" id="JBHSGB010000017">
    <property type="protein sequence ID" value="MFC4656735.1"/>
    <property type="molecule type" value="Genomic_DNA"/>
</dbReference>
<evidence type="ECO:0000256" key="3">
    <source>
        <dbReference type="SAM" id="MobiDB-lite"/>
    </source>
</evidence>
<dbReference type="PANTHER" id="PTHR30035">
    <property type="entry name" value="LIPOPROTEIN VACJ-RELATED"/>
    <property type="match status" value="1"/>
</dbReference>